<gene>
    <name evidence="7" type="ORF">GLYMA_01G191000</name>
</gene>
<feature type="repeat" description="ARM" evidence="5">
    <location>
        <begin position="264"/>
        <end position="293"/>
    </location>
</feature>
<evidence type="ECO:0000313" key="9">
    <source>
        <dbReference type="Proteomes" id="UP000008827"/>
    </source>
</evidence>
<dbReference type="InterPro" id="IPR000225">
    <property type="entry name" value="Armadillo"/>
</dbReference>
<dbReference type="PANTHER" id="PTHR46578">
    <property type="entry name" value="ARM-REPEAT/TETRATRICOPEPTIDE REPEAT (TPR)-LIKE PROTEIN"/>
    <property type="match status" value="1"/>
</dbReference>
<dbReference type="Gene3D" id="1.25.10.10">
    <property type="entry name" value="Leucine-rich Repeat Variant"/>
    <property type="match status" value="1"/>
</dbReference>
<dbReference type="SUPFAM" id="SSF48452">
    <property type="entry name" value="TPR-like"/>
    <property type="match status" value="1"/>
</dbReference>
<dbReference type="InterPro" id="IPR058868">
    <property type="entry name" value="ARM_7"/>
</dbReference>
<evidence type="ECO:0000313" key="8">
    <source>
        <dbReference type="EnsemblPlants" id="KRH77068"/>
    </source>
</evidence>
<dbReference type="PANTHER" id="PTHR46578:SF4">
    <property type="entry name" value="ARM-REPEAT_TETRATRICOPEPTIDE REPEAT (TPR)-LIKE PROTEIN"/>
    <property type="match status" value="1"/>
</dbReference>
<dbReference type="Proteomes" id="UP000008827">
    <property type="component" value="Chromosome 1"/>
</dbReference>
<dbReference type="Gene3D" id="1.25.40.10">
    <property type="entry name" value="Tetratricopeptide repeat domain"/>
    <property type="match status" value="1"/>
</dbReference>
<accession>A0A0R0LDP3</accession>
<dbReference type="EMBL" id="CM000834">
    <property type="protein sequence ID" value="KRH77068.2"/>
    <property type="molecule type" value="Genomic_DNA"/>
</dbReference>
<evidence type="ECO:0000256" key="2">
    <source>
        <dbReference type="ARBA" id="ARBA00004216"/>
    </source>
</evidence>
<evidence type="ECO:0000256" key="1">
    <source>
        <dbReference type="ARBA" id="ARBA00004161"/>
    </source>
</evidence>
<dbReference type="EnsemblPlants" id="KRH77068">
    <property type="protein sequence ID" value="KRH77068"/>
    <property type="gene ID" value="GLYMA_01G191000"/>
</dbReference>
<organism evidence="7">
    <name type="scientific">Glycine max</name>
    <name type="common">Soybean</name>
    <name type="synonym">Glycine hispida</name>
    <dbReference type="NCBI Taxonomy" id="3847"/>
    <lineage>
        <taxon>Eukaryota</taxon>
        <taxon>Viridiplantae</taxon>
        <taxon>Streptophyta</taxon>
        <taxon>Embryophyta</taxon>
        <taxon>Tracheophyta</taxon>
        <taxon>Spermatophyta</taxon>
        <taxon>Magnoliopsida</taxon>
        <taxon>eudicotyledons</taxon>
        <taxon>Gunneridae</taxon>
        <taxon>Pentapetalae</taxon>
        <taxon>rosids</taxon>
        <taxon>fabids</taxon>
        <taxon>Fabales</taxon>
        <taxon>Fabaceae</taxon>
        <taxon>Papilionoideae</taxon>
        <taxon>50 kb inversion clade</taxon>
        <taxon>NPAAA clade</taxon>
        <taxon>indigoferoid/millettioid clade</taxon>
        <taxon>Phaseoleae</taxon>
        <taxon>Glycine</taxon>
        <taxon>Glycine subgen. Soja</taxon>
    </lineage>
</organism>
<keyword evidence="4" id="KW-0677">Repeat</keyword>
<proteinExistence type="predicted"/>
<dbReference type="InterPro" id="IPR016024">
    <property type="entry name" value="ARM-type_fold"/>
</dbReference>
<dbReference type="Gramene" id="KRH77068">
    <property type="protein sequence ID" value="KRH77068"/>
    <property type="gene ID" value="GLYMA_01G191000"/>
</dbReference>
<name>A0A0R0LDP3_SOYBN</name>
<dbReference type="STRING" id="3847.A0A0R0LDP3"/>
<feature type="domain" description="ARM repeat N-terminal plant" evidence="6">
    <location>
        <begin position="1"/>
        <end position="208"/>
    </location>
</feature>
<dbReference type="Pfam" id="PF26524">
    <property type="entry name" value="ARM_7"/>
    <property type="match status" value="1"/>
</dbReference>
<dbReference type="OMA" id="KCFREIP"/>
<dbReference type="InParanoid" id="A0A0R0LDP3"/>
<evidence type="ECO:0000256" key="3">
    <source>
        <dbReference type="ARBA" id="ARBA00020768"/>
    </source>
</evidence>
<dbReference type="SUPFAM" id="SSF48371">
    <property type="entry name" value="ARM repeat"/>
    <property type="match status" value="1"/>
</dbReference>
<comment type="subcellular location">
    <subcellularLocation>
        <location evidence="1">Cytoplasm</location>
        <location evidence="1">Myofibril</location>
        <location evidence="1">Sarcomere</location>
        <location evidence="1">A band</location>
    </subcellularLocation>
    <subcellularLocation>
        <location evidence="2">Cytoplasm</location>
        <location evidence="2">Myofibril</location>
        <location evidence="2">Sarcomere</location>
        <location evidence="2">Z line</location>
    </subcellularLocation>
</comment>
<dbReference type="InterPro" id="IPR011990">
    <property type="entry name" value="TPR-like_helical_dom_sf"/>
</dbReference>
<keyword evidence="9" id="KW-1185">Reference proteome</keyword>
<evidence type="ECO:0000259" key="6">
    <source>
        <dbReference type="Pfam" id="PF26524"/>
    </source>
</evidence>
<accession>A0A2K7M602</accession>
<protein>
    <recommendedName>
        <fullName evidence="3">Protein unc-45 homolog B</fullName>
    </recommendedName>
</protein>
<reference evidence="7 8" key="1">
    <citation type="journal article" date="2010" name="Nature">
        <title>Genome sequence of the palaeopolyploid soybean.</title>
        <authorList>
            <person name="Schmutz J."/>
            <person name="Cannon S.B."/>
            <person name="Schlueter J."/>
            <person name="Ma J."/>
            <person name="Mitros T."/>
            <person name="Nelson W."/>
            <person name="Hyten D.L."/>
            <person name="Song Q."/>
            <person name="Thelen J.J."/>
            <person name="Cheng J."/>
            <person name="Xu D."/>
            <person name="Hellsten U."/>
            <person name="May G.D."/>
            <person name="Yu Y."/>
            <person name="Sakurai T."/>
            <person name="Umezawa T."/>
            <person name="Bhattacharyya M.K."/>
            <person name="Sandhu D."/>
            <person name="Valliyodan B."/>
            <person name="Lindquist E."/>
            <person name="Peto M."/>
            <person name="Grant D."/>
            <person name="Shu S."/>
            <person name="Goodstein D."/>
            <person name="Barry K."/>
            <person name="Futrell-Griggs M."/>
            <person name="Abernathy B."/>
            <person name="Du J."/>
            <person name="Tian Z."/>
            <person name="Zhu L."/>
            <person name="Gill N."/>
            <person name="Joshi T."/>
            <person name="Libault M."/>
            <person name="Sethuraman A."/>
            <person name="Zhang X.-C."/>
            <person name="Shinozaki K."/>
            <person name="Nguyen H.T."/>
            <person name="Wing R.A."/>
            <person name="Cregan P."/>
            <person name="Specht J."/>
            <person name="Grimwood J."/>
            <person name="Rokhsar D."/>
            <person name="Stacey G."/>
            <person name="Shoemaker R.C."/>
            <person name="Jackson S.A."/>
        </authorList>
    </citation>
    <scope>NUCLEOTIDE SEQUENCE</scope>
    <source>
        <strain evidence="8">cv. Williams 82</strain>
        <tissue evidence="7">Callus</tissue>
    </source>
</reference>
<evidence type="ECO:0000256" key="4">
    <source>
        <dbReference type="ARBA" id="ARBA00022737"/>
    </source>
</evidence>
<evidence type="ECO:0000313" key="7">
    <source>
        <dbReference type="EMBL" id="KRH77068.2"/>
    </source>
</evidence>
<reference evidence="8" key="2">
    <citation type="submission" date="2018-02" db="UniProtKB">
        <authorList>
            <consortium name="EnsemblPlants"/>
        </authorList>
    </citation>
    <scope>IDENTIFICATION</scope>
    <source>
        <strain evidence="8">Williams 82</strain>
    </source>
</reference>
<dbReference type="AlphaFoldDB" id="A0A0R0LDP3"/>
<dbReference type="InterPro" id="IPR011989">
    <property type="entry name" value="ARM-like"/>
</dbReference>
<sequence>MPLTDDQEHILALSGLWKIAITNPNDPEFPSLGIFRCMVKLIQKGVNHKDWLLRCQNMYTPYYAAHIIGSYTMNKPKFADKSVKSNVVQPLIELLRISWLEQRVALRALGHLASHEATFEAVAEHEAEVVEAAIDIASTCLKEVYEKFVGLKESERLEYHRNLLTRGHGDLELANIKAEEWASQLQCWSLYLLDCFACRERSLGLICKKKFLKDLCGMWGGLANPTSPAGIGLLRTLRENVADLEEVVVNLCNVSRSSDDTQHMAIDSLLQLLRDPVRRYKVIDKAAPVLADLVEIRSLGRKPKVGQAITQTLLQDYHKVKFGELKSERTKRTLGELWDLKVERVKKESLMSEQEIREKQVLAGILKKEGNREFGSREIEKAVVKYTEALSLCPLKSKKERIVIHSNRVQCHLLLRDPEAALSDTTRALCLSNVASVACLHSKSLWRRSEAWT</sequence>
<dbReference type="PaxDb" id="3847-GLYMA01G39820.1"/>
<evidence type="ECO:0000256" key="5">
    <source>
        <dbReference type="PROSITE-ProRule" id="PRU00259"/>
    </source>
</evidence>
<dbReference type="PROSITE" id="PS50176">
    <property type="entry name" value="ARM_REPEAT"/>
    <property type="match status" value="1"/>
</dbReference>
<reference evidence="7" key="3">
    <citation type="submission" date="2018-07" db="EMBL/GenBank/DDBJ databases">
        <title>WGS assembly of Glycine max.</title>
        <authorList>
            <person name="Schmutz J."/>
            <person name="Cannon S."/>
            <person name="Schlueter J."/>
            <person name="Ma J."/>
            <person name="Mitros T."/>
            <person name="Nelson W."/>
            <person name="Hyten D."/>
            <person name="Song Q."/>
            <person name="Thelen J."/>
            <person name="Cheng J."/>
            <person name="Xu D."/>
            <person name="Hellsten U."/>
            <person name="May G."/>
            <person name="Yu Y."/>
            <person name="Sakurai T."/>
            <person name="Umezawa T."/>
            <person name="Bhattacharyya M."/>
            <person name="Sandhu D."/>
            <person name="Valliyodan B."/>
            <person name="Lindquist E."/>
            <person name="Peto M."/>
            <person name="Grant D."/>
            <person name="Shu S."/>
            <person name="Goodstein D."/>
            <person name="Barry K."/>
            <person name="Futrell-Griggs M."/>
            <person name="Abernathy B."/>
            <person name="Du J."/>
            <person name="Tian Z."/>
            <person name="Zhu L."/>
            <person name="Gill N."/>
            <person name="Joshi T."/>
            <person name="Libault M."/>
            <person name="Sethuraman A."/>
            <person name="Zhang X."/>
            <person name="Shinozaki K."/>
            <person name="Nguyen H."/>
            <person name="Wing R."/>
            <person name="Cregan P."/>
            <person name="Specht J."/>
            <person name="Grimwood J."/>
            <person name="Rokhsar D."/>
            <person name="Stacey G."/>
            <person name="Shoemaker R."/>
            <person name="Jackson S."/>
        </authorList>
    </citation>
    <scope>NUCLEOTIDE SEQUENCE</scope>
    <source>
        <tissue evidence="7">Callus</tissue>
    </source>
</reference>